<dbReference type="Gene3D" id="1.20.5.170">
    <property type="match status" value="1"/>
</dbReference>
<feature type="coiled-coil region" evidence="1">
    <location>
        <begin position="93"/>
        <end position="120"/>
    </location>
</feature>
<dbReference type="InterPro" id="IPR046347">
    <property type="entry name" value="bZIP_sf"/>
</dbReference>
<feature type="region of interest" description="Disordered" evidence="2">
    <location>
        <begin position="535"/>
        <end position="562"/>
    </location>
</feature>
<dbReference type="KEGG" id="tmn:UCRPA7_1223"/>
<feature type="compositionally biased region" description="Low complexity" evidence="2">
    <location>
        <begin position="539"/>
        <end position="559"/>
    </location>
</feature>
<dbReference type="RefSeq" id="XP_007911999.1">
    <property type="nucleotide sequence ID" value="XM_007913808.1"/>
</dbReference>
<feature type="compositionally biased region" description="Basic and acidic residues" evidence="2">
    <location>
        <begin position="157"/>
        <end position="174"/>
    </location>
</feature>
<evidence type="ECO:0000313" key="5">
    <source>
        <dbReference type="Proteomes" id="UP000014074"/>
    </source>
</evidence>
<evidence type="ECO:0000313" key="4">
    <source>
        <dbReference type="EMBL" id="EOO03330.1"/>
    </source>
</evidence>
<protein>
    <submittedName>
        <fullName evidence="4">Putative bzip family transcription factor protein</fullName>
    </submittedName>
</protein>
<dbReference type="SUPFAM" id="SSF57959">
    <property type="entry name" value="Leucine zipper domain"/>
    <property type="match status" value="1"/>
</dbReference>
<dbReference type="PANTHER" id="PTHR40618">
    <property type="entry name" value="B-ZIP TRANSCRIPTION FACTOR (EUROFUNG)-RELATED"/>
    <property type="match status" value="1"/>
</dbReference>
<keyword evidence="1" id="KW-0175">Coiled coil</keyword>
<gene>
    <name evidence="4" type="ORF">UCRPA7_1223</name>
</gene>
<evidence type="ECO:0000256" key="1">
    <source>
        <dbReference type="SAM" id="Coils"/>
    </source>
</evidence>
<dbReference type="eggNOG" id="ENOG502S6P7">
    <property type="taxonomic scope" value="Eukaryota"/>
</dbReference>
<feature type="region of interest" description="Disordered" evidence="2">
    <location>
        <begin position="157"/>
        <end position="204"/>
    </location>
</feature>
<dbReference type="InterPro" id="IPR004827">
    <property type="entry name" value="bZIP"/>
</dbReference>
<reference evidence="5" key="1">
    <citation type="journal article" date="2013" name="Genome Announc.">
        <title>Draft genome sequence of the ascomycete Phaeoacremonium aleophilum strain UCR-PA7, a causal agent of the esca disease complex in grapevines.</title>
        <authorList>
            <person name="Blanco-Ulate B."/>
            <person name="Rolshausen P."/>
            <person name="Cantu D."/>
        </authorList>
    </citation>
    <scope>NUCLEOTIDE SEQUENCE [LARGE SCALE GENOMIC DNA]</scope>
    <source>
        <strain evidence="5">UCR-PA7</strain>
    </source>
</reference>
<evidence type="ECO:0000259" key="3">
    <source>
        <dbReference type="Pfam" id="PF00170"/>
    </source>
</evidence>
<dbReference type="GO" id="GO:0003700">
    <property type="term" value="F:DNA-binding transcription factor activity"/>
    <property type="evidence" value="ECO:0007669"/>
    <property type="project" value="InterPro"/>
</dbReference>
<dbReference type="PANTHER" id="PTHR40618:SF1">
    <property type="entry name" value="B-ZIP TRANSCRIPTION FACTOR (EUROFUNG)"/>
    <property type="match status" value="1"/>
</dbReference>
<dbReference type="AlphaFoldDB" id="R8BVH5"/>
<feature type="domain" description="BZIP" evidence="3">
    <location>
        <begin position="79"/>
        <end position="124"/>
    </location>
</feature>
<proteinExistence type="predicted"/>
<dbReference type="GeneID" id="19321352"/>
<dbReference type="Proteomes" id="UP000014074">
    <property type="component" value="Unassembled WGS sequence"/>
</dbReference>
<feature type="compositionally biased region" description="Basic and acidic residues" evidence="2">
    <location>
        <begin position="68"/>
        <end position="81"/>
    </location>
</feature>
<name>R8BVH5_PHAM7</name>
<dbReference type="OrthoDB" id="3555317at2759"/>
<dbReference type="HOGENOM" id="CLU_013452_1_1_1"/>
<feature type="region of interest" description="Disordered" evidence="2">
    <location>
        <begin position="22"/>
        <end position="81"/>
    </location>
</feature>
<organism evidence="4 5">
    <name type="scientific">Phaeoacremonium minimum (strain UCR-PA7)</name>
    <name type="common">Esca disease fungus</name>
    <name type="synonym">Togninia minima</name>
    <dbReference type="NCBI Taxonomy" id="1286976"/>
    <lineage>
        <taxon>Eukaryota</taxon>
        <taxon>Fungi</taxon>
        <taxon>Dikarya</taxon>
        <taxon>Ascomycota</taxon>
        <taxon>Pezizomycotina</taxon>
        <taxon>Sordariomycetes</taxon>
        <taxon>Sordariomycetidae</taxon>
        <taxon>Togniniales</taxon>
        <taxon>Togniniaceae</taxon>
        <taxon>Phaeoacremonium</taxon>
    </lineage>
</organism>
<dbReference type="EMBL" id="KB932835">
    <property type="protein sequence ID" value="EOO03330.1"/>
    <property type="molecule type" value="Genomic_DNA"/>
</dbReference>
<dbReference type="Pfam" id="PF00170">
    <property type="entry name" value="bZIP_1"/>
    <property type="match status" value="1"/>
</dbReference>
<keyword evidence="5" id="KW-1185">Reference proteome</keyword>
<evidence type="ECO:0000256" key="2">
    <source>
        <dbReference type="SAM" id="MobiDB-lite"/>
    </source>
</evidence>
<accession>R8BVH5</accession>
<dbReference type="CDD" id="cd14688">
    <property type="entry name" value="bZIP_YAP"/>
    <property type="match status" value="1"/>
</dbReference>
<sequence>MRLMQSDLAILNAEQYDVGVHFPGTRPRKAQASTHTEAGPRKKMKTSVTVAETTEHEEEEKKRSRGRPRLDTKDETAAERRRTQIRLAQRAYRNRKENAISTLEKRVQELKETNEEMSNAFMKLHDFAVSSGLLEQLPEFGRQLRSTTEMFLALAKKSAEENDKEHSHSASPEHEAEESSVDALSKRVHQDAVPSSHVSTRQTPAAPAQLYGGFMVSHESVTHADMVEPMLSTTYQTQEDSMNTTNTDLGYEIVTVPTLENASFPFGLNPDSPFGDIFSHNPSHHSPLHTPLLPIPNTYAYQESTFGRRLQRVALEKGLQLITMPNPPKEAFAKVFGFCILFEPIEKIKERLRAGLKKSKEESMHYWQFPFLQLGGAGSHVPGFSSTTTPPNMSPFQSGEDGHRIGSSGTIERFKHPNASSGFGIGPFTEAVSEARDKRIGSRMRINLPGFQGDFYDSDEVELYLQERGVSIGAAQDFVTVEVDMNLFDDEADGQSLMLSHSTTPPPANIFGSSSADLGGFTGMHGLDASNGFGAQNMHSTGSLSSSSLSPHQSPGSSSDDTTILTMPDASVIGNWPSSMLLPTTTAATVDDPMANMFATSGAGAFGDSNFFAFSGLDANQGSKRIVTIDVNRFIQELVERTTCLGRSPGFRPKDVNTAFWIATRNG</sequence>